<evidence type="ECO:0000256" key="7">
    <source>
        <dbReference type="ARBA" id="ARBA00022842"/>
    </source>
</evidence>
<dbReference type="Pfam" id="PF01725">
    <property type="entry name" value="Ham1p_like"/>
    <property type="match status" value="1"/>
</dbReference>
<keyword evidence="6" id="KW-0378">Hydrolase</keyword>
<dbReference type="GO" id="GO:0009143">
    <property type="term" value="P:nucleoside triphosphate catabolic process"/>
    <property type="evidence" value="ECO:0007669"/>
    <property type="project" value="InterPro"/>
</dbReference>
<dbReference type="GO" id="GO:0036220">
    <property type="term" value="F:ITP diphosphatase activity"/>
    <property type="evidence" value="ECO:0007669"/>
    <property type="project" value="UniProtKB-EC"/>
</dbReference>
<evidence type="ECO:0000256" key="5">
    <source>
        <dbReference type="ARBA" id="ARBA00022741"/>
    </source>
</evidence>
<evidence type="ECO:0000256" key="8">
    <source>
        <dbReference type="ARBA" id="ARBA00023080"/>
    </source>
</evidence>
<evidence type="ECO:0000256" key="2">
    <source>
        <dbReference type="ARBA" id="ARBA00008023"/>
    </source>
</evidence>
<comment type="catalytic activity">
    <reaction evidence="12">
        <text>dITP + H2O = dIMP + diphosphate + H(+)</text>
        <dbReference type="Rhea" id="RHEA:28342"/>
        <dbReference type="ChEBI" id="CHEBI:15377"/>
        <dbReference type="ChEBI" id="CHEBI:15378"/>
        <dbReference type="ChEBI" id="CHEBI:33019"/>
        <dbReference type="ChEBI" id="CHEBI:61194"/>
        <dbReference type="ChEBI" id="CHEBI:61382"/>
        <dbReference type="EC" id="3.6.1.66"/>
    </reaction>
    <physiologicalReaction direction="left-to-right" evidence="12">
        <dbReference type="Rhea" id="RHEA:28343"/>
    </physiologicalReaction>
</comment>
<comment type="catalytic activity">
    <reaction evidence="13">
        <text>N(6)-hydroxy-dATP + H2O = N(6)-hydroxy-dAMP + diphosphate + H(+)</text>
        <dbReference type="Rhea" id="RHEA:83971"/>
        <dbReference type="ChEBI" id="CHEBI:15377"/>
        <dbReference type="ChEBI" id="CHEBI:15378"/>
        <dbReference type="ChEBI" id="CHEBI:33019"/>
        <dbReference type="ChEBI" id="CHEBI:233529"/>
        <dbReference type="ChEBI" id="CHEBI:233530"/>
    </reaction>
    <physiologicalReaction direction="left-to-right" evidence="13">
        <dbReference type="Rhea" id="RHEA:83972"/>
    </physiologicalReaction>
</comment>
<dbReference type="GO" id="GO:0000166">
    <property type="term" value="F:nucleotide binding"/>
    <property type="evidence" value="ECO:0007669"/>
    <property type="project" value="UniProtKB-KW"/>
</dbReference>
<evidence type="ECO:0000256" key="4">
    <source>
        <dbReference type="ARBA" id="ARBA00022723"/>
    </source>
</evidence>
<keyword evidence="7" id="KW-0460">Magnesium</keyword>
<dbReference type="GO" id="GO:0005737">
    <property type="term" value="C:cytoplasm"/>
    <property type="evidence" value="ECO:0007669"/>
    <property type="project" value="UniProtKB-SubCell"/>
</dbReference>
<dbReference type="GO" id="GO:0046872">
    <property type="term" value="F:metal ion binding"/>
    <property type="evidence" value="ECO:0007669"/>
    <property type="project" value="UniProtKB-KW"/>
</dbReference>
<gene>
    <name evidence="16" type="ORF">DBRI00130_LOCUS38560</name>
    <name evidence="15" type="ORF">DBRI1063_LOCUS2213</name>
</gene>
<reference evidence="15" key="1">
    <citation type="submission" date="2021-01" db="EMBL/GenBank/DDBJ databases">
        <authorList>
            <person name="Corre E."/>
            <person name="Pelletier E."/>
            <person name="Niang G."/>
            <person name="Scheremetjew M."/>
            <person name="Finn R."/>
            <person name="Kale V."/>
            <person name="Holt S."/>
            <person name="Cochrane G."/>
            <person name="Meng A."/>
            <person name="Brown T."/>
            <person name="Cohen L."/>
        </authorList>
    </citation>
    <scope>NUCLEOTIDE SEQUENCE</scope>
    <source>
        <strain evidence="16">GSO104</strain>
        <strain evidence="15">Pop2</strain>
    </source>
</reference>
<dbReference type="FunFam" id="3.90.950.10:FF:000003">
    <property type="entry name" value="Inosine triphosphate pyrophosphatase"/>
    <property type="match status" value="1"/>
</dbReference>
<evidence type="ECO:0000256" key="1">
    <source>
        <dbReference type="ARBA" id="ARBA00004496"/>
    </source>
</evidence>
<protein>
    <recommendedName>
        <fullName evidence="10">XTP/dITP diphosphatase</fullName>
        <ecNumber evidence="10">3.6.1.66</ecNumber>
    </recommendedName>
</protein>
<dbReference type="EC" id="3.6.1.66" evidence="10"/>
<accession>A0A6V2NI74</accession>
<dbReference type="Gene3D" id="3.90.950.10">
    <property type="match status" value="1"/>
</dbReference>
<dbReference type="EMBL" id="HBNS01052652">
    <property type="protein sequence ID" value="CAE4653566.1"/>
    <property type="molecule type" value="Transcribed_RNA"/>
</dbReference>
<feature type="signal peptide" evidence="14">
    <location>
        <begin position="1"/>
        <end position="35"/>
    </location>
</feature>
<dbReference type="PANTHER" id="PTHR11067:SF9">
    <property type="entry name" value="INOSINE TRIPHOSPHATE PYROPHOSPHATASE"/>
    <property type="match status" value="1"/>
</dbReference>
<keyword evidence="14" id="KW-0732">Signal</keyword>
<evidence type="ECO:0000256" key="13">
    <source>
        <dbReference type="ARBA" id="ARBA00093271"/>
    </source>
</evidence>
<keyword evidence="5" id="KW-0547">Nucleotide-binding</keyword>
<dbReference type="InterPro" id="IPR002637">
    <property type="entry name" value="RdgB/HAM1"/>
</dbReference>
<keyword evidence="4" id="KW-0479">Metal-binding</keyword>
<keyword evidence="3" id="KW-0963">Cytoplasm</keyword>
<dbReference type="AlphaFoldDB" id="A0A6V2NI74"/>
<dbReference type="SUPFAM" id="SSF52972">
    <property type="entry name" value="ITPase-like"/>
    <property type="match status" value="1"/>
</dbReference>
<evidence type="ECO:0000313" key="15">
    <source>
        <dbReference type="EMBL" id="CAD9315806.1"/>
    </source>
</evidence>
<dbReference type="PANTHER" id="PTHR11067">
    <property type="entry name" value="INOSINE TRIPHOSPHATE PYROPHOSPHATASE/HAM1 PROTEIN"/>
    <property type="match status" value="1"/>
</dbReference>
<dbReference type="InterPro" id="IPR029001">
    <property type="entry name" value="ITPase-like_fam"/>
</dbReference>
<dbReference type="EMBL" id="HBGN01003337">
    <property type="protein sequence ID" value="CAD9315806.1"/>
    <property type="molecule type" value="Transcribed_RNA"/>
</dbReference>
<comment type="similarity">
    <text evidence="2">Belongs to the HAM1 NTPase family.</text>
</comment>
<evidence type="ECO:0000256" key="11">
    <source>
        <dbReference type="ARBA" id="ARBA00093218"/>
    </source>
</evidence>
<comment type="catalytic activity">
    <reaction evidence="11">
        <text>ITP + H2O = IMP + diphosphate + H(+)</text>
        <dbReference type="Rhea" id="RHEA:29399"/>
        <dbReference type="ChEBI" id="CHEBI:15377"/>
        <dbReference type="ChEBI" id="CHEBI:15378"/>
        <dbReference type="ChEBI" id="CHEBI:33019"/>
        <dbReference type="ChEBI" id="CHEBI:58053"/>
        <dbReference type="ChEBI" id="CHEBI:61402"/>
        <dbReference type="EC" id="3.6.1.66"/>
    </reaction>
    <physiologicalReaction direction="left-to-right" evidence="11">
        <dbReference type="Rhea" id="RHEA:29400"/>
    </physiologicalReaction>
</comment>
<comment type="subcellular location">
    <subcellularLocation>
        <location evidence="1">Cytoplasm</location>
    </subcellularLocation>
</comment>
<evidence type="ECO:0000256" key="10">
    <source>
        <dbReference type="ARBA" id="ARBA00066468"/>
    </source>
</evidence>
<keyword evidence="8" id="KW-0546">Nucleotide metabolism</keyword>
<feature type="chain" id="PRO_5036192616" description="XTP/dITP diphosphatase" evidence="14">
    <location>
        <begin position="36"/>
        <end position="313"/>
    </location>
</feature>
<evidence type="ECO:0000256" key="14">
    <source>
        <dbReference type="SAM" id="SignalP"/>
    </source>
</evidence>
<evidence type="ECO:0000256" key="12">
    <source>
        <dbReference type="ARBA" id="ARBA00093255"/>
    </source>
</evidence>
<evidence type="ECO:0000313" key="16">
    <source>
        <dbReference type="EMBL" id="CAE4653566.1"/>
    </source>
</evidence>
<evidence type="ECO:0000256" key="3">
    <source>
        <dbReference type="ARBA" id="ARBA00022490"/>
    </source>
</evidence>
<dbReference type="GO" id="GO:0009117">
    <property type="term" value="P:nucleotide metabolic process"/>
    <property type="evidence" value="ECO:0007669"/>
    <property type="project" value="UniProtKB-KW"/>
</dbReference>
<dbReference type="CDD" id="cd00515">
    <property type="entry name" value="HAM1"/>
    <property type="match status" value="1"/>
</dbReference>
<comment type="function">
    <text evidence="9">Pyrophosphatase that hydrolyzes the non-canonical purine nucleotides inosine triphosphate (ITP), deoxyinosine triphosphate (dITP) as well as 2'-deoxy-N-6-hydroxylaminopurine triphosphate (dHAPTP) and xanthosine 5'-triphosphate (XTP) to their respective monophosphate derivatives. The enzyme does not distinguish between the deoxy- and ribose forms. Probably excludes non-canonical purines from RNA and DNA precursor pools, thus preventing their incorporation into RNA and DNA and avoiding chromosomal lesions.</text>
</comment>
<name>A0A6V2NI74_9STRA</name>
<evidence type="ECO:0000256" key="9">
    <source>
        <dbReference type="ARBA" id="ARBA00054940"/>
    </source>
</evidence>
<sequence length="313" mass="34440">MPSRHRQQKAKTMSQKKSLSFSLLSLLLLPAIVTCEKRRPSSMLAFCQTSSLASLRTATTTFAATSVVGQLNSTKEEEKDSMEDEGVFKQLNIAFVTGNEMKKKEMQMILTSHGATRGPDENTSLVKLRSVNVDLPEIQEVSTEAIAKNKAIQGAQLANGPCVVEDTSLQFSALGGMPGPYIKWFQQKLGSDGLYKILYAYEDKSATAVCTLAFCPYPHADPVLFTGRTEGTIVEPVLGRGFGWDSIFVPNGEDEPFSCMSTEKKNSLSHRGKAVRQWADWLGKNQDELWERQGGRAAIGHKGLDFKSSFAEE</sequence>
<organism evidence="15">
    <name type="scientific">Ditylum brightwellii</name>
    <dbReference type="NCBI Taxonomy" id="49249"/>
    <lineage>
        <taxon>Eukaryota</taxon>
        <taxon>Sar</taxon>
        <taxon>Stramenopiles</taxon>
        <taxon>Ochrophyta</taxon>
        <taxon>Bacillariophyta</taxon>
        <taxon>Mediophyceae</taxon>
        <taxon>Lithodesmiophycidae</taxon>
        <taxon>Lithodesmiales</taxon>
        <taxon>Lithodesmiaceae</taxon>
        <taxon>Ditylum</taxon>
    </lineage>
</organism>
<evidence type="ECO:0000256" key="6">
    <source>
        <dbReference type="ARBA" id="ARBA00022801"/>
    </source>
</evidence>
<proteinExistence type="inferred from homology"/>